<sequence>MPSQWLAKNIALQLVLAIGAFWTLISDLPVATGIAIAAAVVILGIALRKSVGVKLVWKAALLVLSLSGMSIALLLGSAMQHRAVCDDVHGNKVCSPGIYAPLPYDNPRRPMYNSAR</sequence>
<organism evidence="2 3">
    <name type="scientific">Aurantiacibacter aquimixticola</name>
    <dbReference type="NCBI Taxonomy" id="1958945"/>
    <lineage>
        <taxon>Bacteria</taxon>
        <taxon>Pseudomonadati</taxon>
        <taxon>Pseudomonadota</taxon>
        <taxon>Alphaproteobacteria</taxon>
        <taxon>Sphingomonadales</taxon>
        <taxon>Erythrobacteraceae</taxon>
        <taxon>Aurantiacibacter</taxon>
    </lineage>
</organism>
<accession>A0A419RV48</accession>
<feature type="transmembrane region" description="Helical" evidence="1">
    <location>
        <begin position="5"/>
        <end position="24"/>
    </location>
</feature>
<reference evidence="2 3" key="1">
    <citation type="journal article" date="2017" name="Int. J. Syst. Evol. Microbiol.">
        <title>Erythrobacter aquimixticola sp. nov., isolated from the junction between the ocean and a freshwater spring.</title>
        <authorList>
            <person name="Park S."/>
            <person name="Jung Y.T."/>
            <person name="Choi S.J."/>
            <person name="Yoon J.H."/>
        </authorList>
    </citation>
    <scope>NUCLEOTIDE SEQUENCE [LARGE SCALE GENOMIC DNA]</scope>
    <source>
        <strain evidence="2 3">JSSK-14</strain>
    </source>
</reference>
<dbReference type="EMBL" id="RAHX01000001">
    <property type="protein sequence ID" value="RJY09661.1"/>
    <property type="molecule type" value="Genomic_DNA"/>
</dbReference>
<gene>
    <name evidence="2" type="ORF">D6201_10115</name>
</gene>
<feature type="transmembrane region" description="Helical" evidence="1">
    <location>
        <begin position="59"/>
        <end position="79"/>
    </location>
</feature>
<evidence type="ECO:0000313" key="3">
    <source>
        <dbReference type="Proteomes" id="UP000285232"/>
    </source>
</evidence>
<keyword evidence="1" id="KW-0472">Membrane</keyword>
<comment type="caution">
    <text evidence="2">The sequence shown here is derived from an EMBL/GenBank/DDBJ whole genome shotgun (WGS) entry which is preliminary data.</text>
</comment>
<feature type="transmembrane region" description="Helical" evidence="1">
    <location>
        <begin position="30"/>
        <end position="47"/>
    </location>
</feature>
<dbReference type="Proteomes" id="UP000285232">
    <property type="component" value="Unassembled WGS sequence"/>
</dbReference>
<keyword evidence="3" id="KW-1185">Reference proteome</keyword>
<proteinExistence type="predicted"/>
<protein>
    <submittedName>
        <fullName evidence="2">Uncharacterized protein</fullName>
    </submittedName>
</protein>
<keyword evidence="1" id="KW-1133">Transmembrane helix</keyword>
<evidence type="ECO:0000313" key="2">
    <source>
        <dbReference type="EMBL" id="RJY09661.1"/>
    </source>
</evidence>
<evidence type="ECO:0000256" key="1">
    <source>
        <dbReference type="SAM" id="Phobius"/>
    </source>
</evidence>
<keyword evidence="1" id="KW-0812">Transmembrane</keyword>
<dbReference type="AlphaFoldDB" id="A0A419RV48"/>
<name>A0A419RV48_9SPHN</name>